<dbReference type="Proteomes" id="UP000182658">
    <property type="component" value="Unassembled WGS sequence"/>
</dbReference>
<name>A0A1J7J0T3_9PEZI</name>
<dbReference type="EMBL" id="KV875094">
    <property type="protein sequence ID" value="OIW33366.1"/>
    <property type="molecule type" value="Genomic_DNA"/>
</dbReference>
<gene>
    <name evidence="1" type="ORF">CONLIGDRAFT_628252</name>
</gene>
<protein>
    <submittedName>
        <fullName evidence="1">Uncharacterized protein</fullName>
    </submittedName>
</protein>
<accession>A0A1J7J0T3</accession>
<dbReference type="AlphaFoldDB" id="A0A1J7J0T3"/>
<sequence length="81" mass="8888">MAPSNDELRDIANQAEKDVNTYQAKTGAARGRDIDEAGVDTRVEKKFPGATVAYDPHLTTKPSVHYDLGVEEALDTKDRGR</sequence>
<evidence type="ECO:0000313" key="2">
    <source>
        <dbReference type="Proteomes" id="UP000182658"/>
    </source>
</evidence>
<dbReference type="STRING" id="1408157.A0A1J7J0T3"/>
<dbReference type="InParanoid" id="A0A1J7J0T3"/>
<proteinExistence type="predicted"/>
<reference evidence="1 2" key="1">
    <citation type="submission" date="2016-10" db="EMBL/GenBank/DDBJ databases">
        <title>Draft genome sequence of Coniochaeta ligniaria NRRL30616, a lignocellulolytic fungus for bioabatement of inhibitors in plant biomass hydrolysates.</title>
        <authorList>
            <consortium name="DOE Joint Genome Institute"/>
            <person name="Jimenez D.J."/>
            <person name="Hector R.E."/>
            <person name="Riley R."/>
            <person name="Sun H."/>
            <person name="Grigoriev I.V."/>
            <person name="Van Elsas J.D."/>
            <person name="Nichols N.N."/>
        </authorList>
    </citation>
    <scope>NUCLEOTIDE SEQUENCE [LARGE SCALE GENOMIC DNA]</scope>
    <source>
        <strain evidence="1 2">NRRL 30616</strain>
    </source>
</reference>
<organism evidence="1 2">
    <name type="scientific">Coniochaeta ligniaria NRRL 30616</name>
    <dbReference type="NCBI Taxonomy" id="1408157"/>
    <lineage>
        <taxon>Eukaryota</taxon>
        <taxon>Fungi</taxon>
        <taxon>Dikarya</taxon>
        <taxon>Ascomycota</taxon>
        <taxon>Pezizomycotina</taxon>
        <taxon>Sordariomycetes</taxon>
        <taxon>Sordariomycetidae</taxon>
        <taxon>Coniochaetales</taxon>
        <taxon>Coniochaetaceae</taxon>
        <taxon>Coniochaeta</taxon>
    </lineage>
</organism>
<dbReference type="OrthoDB" id="3359339at2759"/>
<keyword evidence="2" id="KW-1185">Reference proteome</keyword>
<evidence type="ECO:0000313" key="1">
    <source>
        <dbReference type="EMBL" id="OIW33366.1"/>
    </source>
</evidence>